<dbReference type="GO" id="GO:0005576">
    <property type="term" value="C:extracellular region"/>
    <property type="evidence" value="ECO:0007669"/>
    <property type="project" value="UniProtKB-SubCell"/>
</dbReference>
<evidence type="ECO:0000313" key="4">
    <source>
        <dbReference type="Proteomes" id="UP000515317"/>
    </source>
</evidence>
<proteinExistence type="predicted"/>
<dbReference type="PROSITE" id="PS00330">
    <property type="entry name" value="HEMOLYSIN_CALCIUM"/>
    <property type="match status" value="1"/>
</dbReference>
<dbReference type="InterPro" id="IPR001343">
    <property type="entry name" value="Hemolysn_Ca-bd"/>
</dbReference>
<keyword evidence="4" id="KW-1185">Reference proteome</keyword>
<keyword evidence="2" id="KW-0964">Secreted</keyword>
<comment type="subcellular location">
    <subcellularLocation>
        <location evidence="1">Secreted</location>
    </subcellularLocation>
</comment>
<dbReference type="InterPro" id="IPR038081">
    <property type="entry name" value="CalX-like_sf"/>
</dbReference>
<dbReference type="SUPFAM" id="SSF51120">
    <property type="entry name" value="beta-Roll"/>
    <property type="match status" value="2"/>
</dbReference>
<dbReference type="AlphaFoldDB" id="A0A6S6QRV7"/>
<evidence type="ECO:0000256" key="1">
    <source>
        <dbReference type="ARBA" id="ARBA00004613"/>
    </source>
</evidence>
<evidence type="ECO:0008006" key="5">
    <source>
        <dbReference type="Google" id="ProtNLM"/>
    </source>
</evidence>
<gene>
    <name evidence="3" type="ORF">IZ6_03550</name>
</gene>
<dbReference type="PANTHER" id="PTHR38340:SF1">
    <property type="entry name" value="S-LAYER PROTEIN"/>
    <property type="match status" value="1"/>
</dbReference>
<dbReference type="Gene3D" id="2.60.40.2030">
    <property type="match status" value="1"/>
</dbReference>
<dbReference type="Proteomes" id="UP000515317">
    <property type="component" value="Chromosome"/>
</dbReference>
<dbReference type="InterPro" id="IPR011049">
    <property type="entry name" value="Serralysin-like_metalloprot_C"/>
</dbReference>
<organism evidence="3 4">
    <name type="scientific">Terrihabitans soli</name>
    <dbReference type="NCBI Taxonomy" id="708113"/>
    <lineage>
        <taxon>Bacteria</taxon>
        <taxon>Pseudomonadati</taxon>
        <taxon>Pseudomonadota</taxon>
        <taxon>Alphaproteobacteria</taxon>
        <taxon>Hyphomicrobiales</taxon>
        <taxon>Terrihabitans</taxon>
    </lineage>
</organism>
<dbReference type="GO" id="GO:0005509">
    <property type="term" value="F:calcium ion binding"/>
    <property type="evidence" value="ECO:0007669"/>
    <property type="project" value="InterPro"/>
</dbReference>
<dbReference type="PANTHER" id="PTHR38340">
    <property type="entry name" value="S-LAYER PROTEIN"/>
    <property type="match status" value="1"/>
</dbReference>
<dbReference type="InterPro" id="IPR050557">
    <property type="entry name" value="RTX_toxin/Mannuronan_C5-epim"/>
</dbReference>
<accession>A0A6S6QRV7</accession>
<name>A0A6S6QRV7_9HYPH</name>
<dbReference type="Gene3D" id="2.150.10.10">
    <property type="entry name" value="Serralysin-like metalloprotease, C-terminal"/>
    <property type="match status" value="3"/>
</dbReference>
<evidence type="ECO:0000256" key="2">
    <source>
        <dbReference type="ARBA" id="ARBA00022525"/>
    </source>
</evidence>
<dbReference type="SUPFAM" id="SSF141072">
    <property type="entry name" value="CalX-like"/>
    <property type="match status" value="1"/>
</dbReference>
<dbReference type="InterPro" id="IPR018511">
    <property type="entry name" value="Hemolysin-typ_Ca-bd_CS"/>
</dbReference>
<sequence length="998" mass="100448">MALGIGSIAFVGFNADGPDNLAFVVLETIPAGTVITFTDNEWNGTSFNTGEATWSWTATGEIAAGSVVTMDGLAAGQTATSNLGTIAFSDQTQRDIDVQNETVYAYTGAPGAPAFLSAISSDNFGTANGALTNTGLVQGQTALSLTSLDADADIAVYGGVRGAASFPALLPLINNPANWVSQDGNGDQYNDGIRPDVPFVTAPFAGDPNFQTIVFAGGTATLSQAEGNNGQTVIVFTVERLGGTTGAVQFSGTIGGTTNGADFGGTKPLTFSGTIADGATTATVTINVSGDTLLEADETVVLTLTGAQNAGASAVLGVNVVKTAIVTNDDPYVVVDGQVFVGGLTVPAGKALTVEDGGTVQGDVLLLNPGVLPSVTNSGTISGATGILVGNNRALDFTGGITIVNKAGGLIEGTARAIRATADFHGSTFKLINEGTIKSASDETVRLDDAVNAVYVIENRAGGLILGGNPQNDVMRLGSNTQVINAGTIQNALDVPGAGRGGDGVDFKAGTGSSLHNLAGGRIEASRHAVTGERGLTVVNDKGGLLAGRNGSAVNIDNDATVANTVYVKNYGTMLGKSAHYEDSDGDAVDVDGLAVIENWGEISGLGHNGYHDGEPNVSEAIAMGGGTITNYKGGMLYGYGRAIQIDNSGNAGAFAATTIVNSGTIKGDGNLPTDVLPEDLAPFVERIKGGEAINIVGTHADTLTNNETGKIVGGVKMGGGDDVLVNAGNMTATGGSAIDMGDGNDTVTLKKNAQVSGDILLGAGNDTLTAVDGNRDIEGGAGDDVVTTGKGEDFVLGGTGNDTLDGGTGNDMLDGGADNDFLFGGDGHDDIYGGQGNDALVGGEGDDTLKGDEGRDLLLGGARNDELDGGDGDDVLIGGSGNDVMTGGEGSDIFVFGSSFNRDNITDFNAAEDRIIVLTDAQIATLTGDLSNLDAVLASFDAITSGLGAGATFKNVGGGVEINSSVFGKVLLEDLSIAELRTEGHMVGNQPVGDWYI</sequence>
<dbReference type="KEGG" id="tso:IZ6_03550"/>
<dbReference type="PRINTS" id="PR00313">
    <property type="entry name" value="CABNDNGRPT"/>
</dbReference>
<reference evidence="3 4" key="1">
    <citation type="submission" date="2020-08" db="EMBL/GenBank/DDBJ databases">
        <title>Genome sequence of Rhizobiales bacterium strain IZ6.</title>
        <authorList>
            <person name="Nakai R."/>
            <person name="Naganuma T."/>
        </authorList>
    </citation>
    <scope>NUCLEOTIDE SEQUENCE [LARGE SCALE GENOMIC DNA]</scope>
    <source>
        <strain evidence="3 4">IZ6</strain>
    </source>
</reference>
<dbReference type="Pfam" id="PF00353">
    <property type="entry name" value="HemolysinCabind"/>
    <property type="match status" value="3"/>
</dbReference>
<evidence type="ECO:0000313" key="3">
    <source>
        <dbReference type="EMBL" id="BCJ89620.1"/>
    </source>
</evidence>
<dbReference type="RefSeq" id="WP_222876318.1">
    <property type="nucleotide sequence ID" value="NZ_AP023361.1"/>
</dbReference>
<protein>
    <recommendedName>
        <fullName evidence="5">Calcium-binding protein</fullName>
    </recommendedName>
</protein>
<dbReference type="EMBL" id="AP023361">
    <property type="protein sequence ID" value="BCJ89620.1"/>
    <property type="molecule type" value="Genomic_DNA"/>
</dbReference>